<name>A0A1I5GVR1_9HYPH</name>
<organism evidence="2 3">
    <name type="scientific">Cohaesibacter marisflavi</name>
    <dbReference type="NCBI Taxonomy" id="655353"/>
    <lineage>
        <taxon>Bacteria</taxon>
        <taxon>Pseudomonadati</taxon>
        <taxon>Pseudomonadota</taxon>
        <taxon>Alphaproteobacteria</taxon>
        <taxon>Hyphomicrobiales</taxon>
        <taxon>Cohaesibacteraceae</taxon>
    </lineage>
</organism>
<dbReference type="InterPro" id="IPR001763">
    <property type="entry name" value="Rhodanese-like_dom"/>
</dbReference>
<dbReference type="Gene3D" id="3.40.250.10">
    <property type="entry name" value="Rhodanese-like domain"/>
    <property type="match status" value="1"/>
</dbReference>
<dbReference type="RefSeq" id="WP_244544687.1">
    <property type="nucleotide sequence ID" value="NZ_FOVR01000005.1"/>
</dbReference>
<dbReference type="PROSITE" id="PS50206">
    <property type="entry name" value="RHODANESE_3"/>
    <property type="match status" value="1"/>
</dbReference>
<keyword evidence="2" id="KW-0808">Transferase</keyword>
<dbReference type="AlphaFoldDB" id="A0A1I5GVR1"/>
<feature type="domain" description="Rhodanese" evidence="1">
    <location>
        <begin position="22"/>
        <end position="102"/>
    </location>
</feature>
<dbReference type="InterPro" id="IPR036873">
    <property type="entry name" value="Rhodanese-like_dom_sf"/>
</dbReference>
<dbReference type="SUPFAM" id="SSF52821">
    <property type="entry name" value="Rhodanese/Cell cycle control phosphatase"/>
    <property type="match status" value="1"/>
</dbReference>
<reference evidence="2 3" key="1">
    <citation type="submission" date="2016-10" db="EMBL/GenBank/DDBJ databases">
        <authorList>
            <person name="de Groot N.N."/>
        </authorList>
    </citation>
    <scope>NUCLEOTIDE SEQUENCE [LARGE SCALE GENOMIC DNA]</scope>
    <source>
        <strain evidence="2 3">CGMCC 1.9157</strain>
    </source>
</reference>
<evidence type="ECO:0000313" key="2">
    <source>
        <dbReference type="EMBL" id="SFO39926.1"/>
    </source>
</evidence>
<keyword evidence="3" id="KW-1185">Reference proteome</keyword>
<proteinExistence type="predicted"/>
<accession>A0A1I5GVR1</accession>
<evidence type="ECO:0000259" key="1">
    <source>
        <dbReference type="PROSITE" id="PS50206"/>
    </source>
</evidence>
<dbReference type="GO" id="GO:0016740">
    <property type="term" value="F:transferase activity"/>
    <property type="evidence" value="ECO:0007669"/>
    <property type="project" value="UniProtKB-KW"/>
</dbReference>
<evidence type="ECO:0000313" key="3">
    <source>
        <dbReference type="Proteomes" id="UP000199236"/>
    </source>
</evidence>
<dbReference type="Proteomes" id="UP000199236">
    <property type="component" value="Unassembled WGS sequence"/>
</dbReference>
<dbReference type="EMBL" id="FOVR01000005">
    <property type="protein sequence ID" value="SFO39926.1"/>
    <property type="molecule type" value="Genomic_DNA"/>
</dbReference>
<sequence>MSKTASYAGDVDVLTAWKALSQDPEAVLVDVRTHAEWSYVGIPVLDQPDRDVLLVEWLSYPDMSVHGDFAERLLTELENRKVAKDSPIYFLCRSGARSQHAAIEMTPKWDGPCYNVASGFEGDLDDTLHRSNCNGWKHAGLPWRQF</sequence>
<dbReference type="Pfam" id="PF00581">
    <property type="entry name" value="Rhodanese"/>
    <property type="match status" value="1"/>
</dbReference>
<gene>
    <name evidence="2" type="ORF">SAMN04488056_105197</name>
</gene>
<dbReference type="STRING" id="655353.SAMN04488056_105197"/>
<protein>
    <submittedName>
        <fullName evidence="2">Rhodanese-related sulfurtransferase</fullName>
    </submittedName>
</protein>